<dbReference type="PROSITE" id="PS01184">
    <property type="entry name" value="UBIE_2"/>
    <property type="match status" value="1"/>
</dbReference>
<reference evidence="5" key="1">
    <citation type="submission" date="2013-08" db="EMBL/GenBank/DDBJ databases">
        <authorList>
            <person name="Mendez C."/>
            <person name="Richter M."/>
            <person name="Ferrer M."/>
            <person name="Sanchez J."/>
        </authorList>
    </citation>
    <scope>NUCLEOTIDE SEQUENCE</scope>
</reference>
<evidence type="ECO:0000256" key="3">
    <source>
        <dbReference type="ARBA" id="ARBA00022691"/>
    </source>
</evidence>
<keyword evidence="3" id="KW-0949">S-adenosyl-L-methionine</keyword>
<dbReference type="GO" id="GO:0042181">
    <property type="term" value="P:ketone biosynthetic process"/>
    <property type="evidence" value="ECO:0007669"/>
    <property type="project" value="UniProtKB-ARBA"/>
</dbReference>
<sequence>MAAAEATGRRAEDGSPYPDRKQPSFQRDIQRMFTHIAEGYDGFDHIASVGNDFVWRPRALWDLDRFRAPGPVRRVLDLGCGTGDLAVLVARHFPRSEIVGLDFTRAMLEKATVRHSAARELPRIDFGQGTGLRLPFADAAFDLVTNAFVMRNFADLELALREARRVLRPGGVFLTLEITEPTSPTFRRIFHAYFDRFVPWLGTAVGSAGPYRYLPESLRSLPSRPQLVEAMHRAGFSRVETRPQSLGIVTTFLAEAGPSNGAG</sequence>
<organism evidence="5">
    <name type="scientific">mine drainage metagenome</name>
    <dbReference type="NCBI Taxonomy" id="410659"/>
    <lineage>
        <taxon>unclassified sequences</taxon>
        <taxon>metagenomes</taxon>
        <taxon>ecological metagenomes</taxon>
    </lineage>
</organism>
<accession>T0Y829</accession>
<protein>
    <submittedName>
        <fullName evidence="5">UbiE/COQ5 methyltransferase</fullName>
        <ecNumber evidence="5">2.1.1.-</ecNumber>
    </submittedName>
</protein>
<dbReference type="HAMAP" id="MF_01813">
    <property type="entry name" value="MenG_UbiE_methyltr"/>
    <property type="match status" value="1"/>
</dbReference>
<feature type="compositionally biased region" description="Basic and acidic residues" evidence="4">
    <location>
        <begin position="7"/>
        <end position="22"/>
    </location>
</feature>
<feature type="region of interest" description="Disordered" evidence="4">
    <location>
        <begin position="1"/>
        <end position="24"/>
    </location>
</feature>
<reference evidence="5" key="2">
    <citation type="journal article" date="2014" name="ISME J.">
        <title>Microbial stratification in low pH oxic and suboxic macroscopic growths along an acid mine drainage.</title>
        <authorList>
            <person name="Mendez-Garcia C."/>
            <person name="Mesa V."/>
            <person name="Sprenger R.R."/>
            <person name="Richter M."/>
            <person name="Diez M.S."/>
            <person name="Solano J."/>
            <person name="Bargiela R."/>
            <person name="Golyshina O.V."/>
            <person name="Manteca A."/>
            <person name="Ramos J.L."/>
            <person name="Gallego J.R."/>
            <person name="Llorente I."/>
            <person name="Martins Dos Santos V.A."/>
            <person name="Jensen O.N."/>
            <person name="Pelaez A.I."/>
            <person name="Sanchez J."/>
            <person name="Ferrer M."/>
        </authorList>
    </citation>
    <scope>NUCLEOTIDE SEQUENCE</scope>
</reference>
<evidence type="ECO:0000313" key="5">
    <source>
        <dbReference type="EMBL" id="EQD31296.1"/>
    </source>
</evidence>
<gene>
    <name evidence="5" type="ORF">B1B_18204</name>
</gene>
<dbReference type="PANTHER" id="PTHR43591">
    <property type="entry name" value="METHYLTRANSFERASE"/>
    <property type="match status" value="1"/>
</dbReference>
<dbReference type="InterPro" id="IPR023576">
    <property type="entry name" value="UbiE/COQ5_MeTrFase_CS"/>
</dbReference>
<dbReference type="SUPFAM" id="SSF53335">
    <property type="entry name" value="S-adenosyl-L-methionine-dependent methyltransferases"/>
    <property type="match status" value="1"/>
</dbReference>
<evidence type="ECO:0000256" key="4">
    <source>
        <dbReference type="SAM" id="MobiDB-lite"/>
    </source>
</evidence>
<proteinExistence type="inferred from homology"/>
<dbReference type="InterPro" id="IPR029063">
    <property type="entry name" value="SAM-dependent_MTases_sf"/>
</dbReference>
<dbReference type="PANTHER" id="PTHR43591:SF24">
    <property type="entry name" value="2-METHOXY-6-POLYPRENYL-1,4-BENZOQUINOL METHYLASE, MITOCHONDRIAL"/>
    <property type="match status" value="1"/>
</dbReference>
<evidence type="ECO:0000256" key="2">
    <source>
        <dbReference type="ARBA" id="ARBA00022679"/>
    </source>
</evidence>
<comment type="caution">
    <text evidence="5">The sequence shown here is derived from an EMBL/GenBank/DDBJ whole genome shotgun (WGS) entry which is preliminary data.</text>
</comment>
<dbReference type="GO" id="GO:0032259">
    <property type="term" value="P:methylation"/>
    <property type="evidence" value="ECO:0007669"/>
    <property type="project" value="UniProtKB-KW"/>
</dbReference>
<name>T0Y829_9ZZZZ</name>
<keyword evidence="2 5" id="KW-0808">Transferase</keyword>
<dbReference type="GO" id="GO:0008168">
    <property type="term" value="F:methyltransferase activity"/>
    <property type="evidence" value="ECO:0007669"/>
    <property type="project" value="UniProtKB-KW"/>
</dbReference>
<dbReference type="Gene3D" id="3.40.50.150">
    <property type="entry name" value="Vaccinia Virus protein VP39"/>
    <property type="match status" value="1"/>
</dbReference>
<feature type="non-terminal residue" evidence="5">
    <location>
        <position position="263"/>
    </location>
</feature>
<dbReference type="NCBIfam" id="TIGR01934">
    <property type="entry name" value="MenG_MenH_UbiE"/>
    <property type="match status" value="1"/>
</dbReference>
<dbReference type="InterPro" id="IPR004033">
    <property type="entry name" value="UbiE/COQ5_MeTrFase"/>
</dbReference>
<dbReference type="Pfam" id="PF01209">
    <property type="entry name" value="Ubie_methyltran"/>
    <property type="match status" value="1"/>
</dbReference>
<dbReference type="EMBL" id="AUZY01012176">
    <property type="protein sequence ID" value="EQD31296.1"/>
    <property type="molecule type" value="Genomic_DNA"/>
</dbReference>
<evidence type="ECO:0000256" key="1">
    <source>
        <dbReference type="ARBA" id="ARBA00022603"/>
    </source>
</evidence>
<dbReference type="CDD" id="cd02440">
    <property type="entry name" value="AdoMet_MTases"/>
    <property type="match status" value="1"/>
</dbReference>
<keyword evidence="1 5" id="KW-0489">Methyltransferase</keyword>
<dbReference type="AlphaFoldDB" id="T0Y829"/>
<dbReference type="EC" id="2.1.1.-" evidence="5"/>
<dbReference type="PROSITE" id="PS51608">
    <property type="entry name" value="SAM_MT_UBIE"/>
    <property type="match status" value="1"/>
</dbReference>